<dbReference type="EMBL" id="LWBO01000012">
    <property type="protein sequence ID" value="OQP48183.1"/>
    <property type="molecule type" value="Genomic_DNA"/>
</dbReference>
<organism evidence="2 3">
    <name type="scientific">Niastella koreensis</name>
    <dbReference type="NCBI Taxonomy" id="354356"/>
    <lineage>
        <taxon>Bacteria</taxon>
        <taxon>Pseudomonadati</taxon>
        <taxon>Bacteroidota</taxon>
        <taxon>Chitinophagia</taxon>
        <taxon>Chitinophagales</taxon>
        <taxon>Chitinophagaceae</taxon>
        <taxon>Niastella</taxon>
    </lineage>
</organism>
<sequence>MKKLLIVLGVFAIGSSLVSCNKKLKDDINDLKSQVNDLKNQNDSLKTYNSTLQQQMNGVINSLGSDEPITATTTFTDNSGATRTVTGTYRFKSSDYSTQKAIKNSDGSYDIYVERFSDVSWYEGAWVSFNYNPTTKAVTNITGGQYWNDEDPYRNNAYYYSSYSGTGLTLTITVNSFDTATGAISFKFAGAGTADYTNAVSISYSPNQGKPEATNFSFAGKLRIFTTN</sequence>
<feature type="coiled-coil region" evidence="1">
    <location>
        <begin position="21"/>
        <end position="55"/>
    </location>
</feature>
<evidence type="ECO:0000313" key="3">
    <source>
        <dbReference type="Proteomes" id="UP000192277"/>
    </source>
</evidence>
<proteinExistence type="predicted"/>
<protein>
    <recommendedName>
        <fullName evidence="4">Lipoprotein</fullName>
    </recommendedName>
</protein>
<evidence type="ECO:0000313" key="2">
    <source>
        <dbReference type="EMBL" id="OQP48183.1"/>
    </source>
</evidence>
<name>A0ABX3NWZ1_9BACT</name>
<keyword evidence="3" id="KW-1185">Reference proteome</keyword>
<evidence type="ECO:0000256" key="1">
    <source>
        <dbReference type="SAM" id="Coils"/>
    </source>
</evidence>
<dbReference type="PROSITE" id="PS51257">
    <property type="entry name" value="PROKAR_LIPOPROTEIN"/>
    <property type="match status" value="1"/>
</dbReference>
<accession>A0ABX3NWZ1</accession>
<gene>
    <name evidence="2" type="ORF">A4D02_05540</name>
</gene>
<reference evidence="2 3" key="1">
    <citation type="submission" date="2016-04" db="EMBL/GenBank/DDBJ databases">
        <authorList>
            <person name="Chen L."/>
            <person name="Zhuang W."/>
            <person name="Wang G."/>
        </authorList>
    </citation>
    <scope>NUCLEOTIDE SEQUENCE [LARGE SCALE GENOMIC DNA]</scope>
    <source>
        <strain evidence="3">GR20</strain>
    </source>
</reference>
<keyword evidence="1" id="KW-0175">Coiled coil</keyword>
<evidence type="ECO:0008006" key="4">
    <source>
        <dbReference type="Google" id="ProtNLM"/>
    </source>
</evidence>
<comment type="caution">
    <text evidence="2">The sequence shown here is derived from an EMBL/GenBank/DDBJ whole genome shotgun (WGS) entry which is preliminary data.</text>
</comment>
<dbReference type="Proteomes" id="UP000192277">
    <property type="component" value="Unassembled WGS sequence"/>
</dbReference>
<dbReference type="RefSeq" id="WP_014221365.1">
    <property type="nucleotide sequence ID" value="NZ_LWBO01000012.1"/>
</dbReference>